<dbReference type="AlphaFoldDB" id="A0A9Q1C364"/>
<comment type="caution">
    <text evidence="1">The sequence shown here is derived from an EMBL/GenBank/DDBJ whole genome shotgun (WGS) entry which is preliminary data.</text>
</comment>
<evidence type="ECO:0000313" key="1">
    <source>
        <dbReference type="EMBL" id="KAJ8038373.1"/>
    </source>
</evidence>
<reference evidence="1" key="1">
    <citation type="submission" date="2021-10" db="EMBL/GenBank/DDBJ databases">
        <title>Tropical sea cucumber genome reveals ecological adaptation and Cuvierian tubules defense mechanism.</title>
        <authorList>
            <person name="Chen T."/>
        </authorList>
    </citation>
    <scope>NUCLEOTIDE SEQUENCE</scope>
    <source>
        <strain evidence="1">Nanhai2018</strain>
        <tissue evidence="1">Muscle</tissue>
    </source>
</reference>
<sequence>MIFDDICASRRVYITASPSVSEQFTIRTPCIEFLIGEREVNWLYLGTAGLRHSGHPANLVSLSLDCNKYEDNYCC</sequence>
<gene>
    <name evidence="1" type="ORF">HOLleu_15780</name>
</gene>
<keyword evidence="2" id="KW-1185">Reference proteome</keyword>
<name>A0A9Q1C364_HOLLE</name>
<dbReference type="Proteomes" id="UP001152320">
    <property type="component" value="Chromosome 7"/>
</dbReference>
<proteinExistence type="predicted"/>
<accession>A0A9Q1C364</accession>
<organism evidence="1 2">
    <name type="scientific">Holothuria leucospilota</name>
    <name type="common">Black long sea cucumber</name>
    <name type="synonym">Mertensiothuria leucospilota</name>
    <dbReference type="NCBI Taxonomy" id="206669"/>
    <lineage>
        <taxon>Eukaryota</taxon>
        <taxon>Metazoa</taxon>
        <taxon>Echinodermata</taxon>
        <taxon>Eleutherozoa</taxon>
        <taxon>Echinozoa</taxon>
        <taxon>Holothuroidea</taxon>
        <taxon>Aspidochirotacea</taxon>
        <taxon>Aspidochirotida</taxon>
        <taxon>Holothuriidae</taxon>
        <taxon>Holothuria</taxon>
    </lineage>
</organism>
<dbReference type="EMBL" id="JAIZAY010000007">
    <property type="protein sequence ID" value="KAJ8038373.1"/>
    <property type="molecule type" value="Genomic_DNA"/>
</dbReference>
<evidence type="ECO:0000313" key="2">
    <source>
        <dbReference type="Proteomes" id="UP001152320"/>
    </source>
</evidence>
<protein>
    <submittedName>
        <fullName evidence="1">Uncharacterized protein</fullName>
    </submittedName>
</protein>